<sequence>MEREDEVIDLGTASIETKGGAGLVIDAKNGQQLFGIADD</sequence>
<accession>A0A8G1ZCC3</accession>
<dbReference type="NCBIfam" id="NF033522">
    <property type="entry name" value="lasso_benenodin"/>
    <property type="match status" value="1"/>
</dbReference>
<dbReference type="OrthoDB" id="7596945at2"/>
<protein>
    <submittedName>
        <fullName evidence="1">Benenodin family lasso peptide</fullName>
    </submittedName>
</protein>
<reference evidence="1 2" key="1">
    <citation type="submission" date="2019-02" db="EMBL/GenBank/DDBJ databases">
        <authorList>
            <person name="Feng G."/>
        </authorList>
    </citation>
    <scope>NUCLEOTIDE SEQUENCE [LARGE SCALE GENOMIC DNA]</scope>
    <source>
        <strain evidence="1 2">CCTCC AB 2011146</strain>
    </source>
</reference>
<dbReference type="RefSeq" id="WP_129927693.1">
    <property type="nucleotide sequence ID" value="NZ_SEOO01000068.1"/>
</dbReference>
<evidence type="ECO:0000313" key="2">
    <source>
        <dbReference type="Proteomes" id="UP000291572"/>
    </source>
</evidence>
<dbReference type="InterPro" id="IPR049805">
    <property type="entry name" value="Lasso_benenodin"/>
</dbReference>
<dbReference type="Proteomes" id="UP000291572">
    <property type="component" value="Unassembled WGS sequence"/>
</dbReference>
<dbReference type="Pfam" id="PF24178">
    <property type="entry name" value="Subterisin"/>
    <property type="match status" value="1"/>
</dbReference>
<name>A0A8G1ZCC3_9SPHN</name>
<organism evidence="1 2">
    <name type="scientific">Sphingobium cupriresistens</name>
    <dbReference type="NCBI Taxonomy" id="1132417"/>
    <lineage>
        <taxon>Bacteria</taxon>
        <taxon>Pseudomonadati</taxon>
        <taxon>Pseudomonadota</taxon>
        <taxon>Alphaproteobacteria</taxon>
        <taxon>Sphingomonadales</taxon>
        <taxon>Sphingomonadaceae</taxon>
        <taxon>Sphingobium</taxon>
    </lineage>
</organism>
<evidence type="ECO:0000313" key="1">
    <source>
        <dbReference type="EMBL" id="RYM05859.1"/>
    </source>
</evidence>
<dbReference type="AlphaFoldDB" id="A0A8G1ZCC3"/>
<gene>
    <name evidence="1" type="ORF">EWH12_20715</name>
</gene>
<proteinExistence type="predicted"/>
<dbReference type="EMBL" id="SEOO01000068">
    <property type="protein sequence ID" value="RYM05859.1"/>
    <property type="molecule type" value="Genomic_DNA"/>
</dbReference>
<comment type="caution">
    <text evidence="1">The sequence shown here is derived from an EMBL/GenBank/DDBJ whole genome shotgun (WGS) entry which is preliminary data.</text>
</comment>